<name>A0AAN1VQN3_TETHN</name>
<dbReference type="Proteomes" id="UP000002663">
    <property type="component" value="Chromosome"/>
</dbReference>
<dbReference type="EMBL" id="AP012046">
    <property type="protein sequence ID" value="BAK94173.1"/>
    <property type="molecule type" value="Genomic_DNA"/>
</dbReference>
<sequence>MMDKQELLGKIEAEKRGREDSPGVKDGMDFCKFLIKRHLDEPEKPEIPKFVADWIRGFRILDVTDLDIIGLYFSKEIEKKCEQWITDNFNDFIKALVNGYTEKAPVWIVKAPYDRYFGGFLEKGQHAEINFSHINRDNAQKFEDKEKAEAAATLIDGTVEEWSE</sequence>
<dbReference type="InterPro" id="IPR012865">
    <property type="entry name" value="DUF1642"/>
</dbReference>
<evidence type="ECO:0008006" key="3">
    <source>
        <dbReference type="Google" id="ProtNLM"/>
    </source>
</evidence>
<dbReference type="KEGG" id="thl:TEH_08460"/>
<proteinExistence type="predicted"/>
<dbReference type="AlphaFoldDB" id="A0AAN1VQN3"/>
<evidence type="ECO:0000313" key="2">
    <source>
        <dbReference type="Proteomes" id="UP000002663"/>
    </source>
</evidence>
<protein>
    <recommendedName>
        <fullName evidence="3">DUF1642 domain-containing protein</fullName>
    </recommendedName>
</protein>
<evidence type="ECO:0000313" key="1">
    <source>
        <dbReference type="EMBL" id="BAK94173.1"/>
    </source>
</evidence>
<accession>A0AAN1VQN3</accession>
<dbReference type="Pfam" id="PF07852">
    <property type="entry name" value="DUF1642"/>
    <property type="match status" value="1"/>
</dbReference>
<organism evidence="1 2">
    <name type="scientific">Tetragenococcus halophilus (strain DSM 20338 / JCM 20259 / NCIMB 9735 / NBRC 12172)</name>
    <name type="common">Pediococcus halophilus</name>
    <dbReference type="NCBI Taxonomy" id="945021"/>
    <lineage>
        <taxon>Bacteria</taxon>
        <taxon>Bacillati</taxon>
        <taxon>Bacillota</taxon>
        <taxon>Bacilli</taxon>
        <taxon>Lactobacillales</taxon>
        <taxon>Enterococcaceae</taxon>
        <taxon>Tetragenococcus</taxon>
    </lineage>
</organism>
<reference evidence="1 2" key="1">
    <citation type="submission" date="2011-01" db="EMBL/GenBank/DDBJ databases">
        <title>Whole genome sequence of Tetragenococcus halophilus NBRC 12172.</title>
        <authorList>
            <person name="Nakazawa H."/>
            <person name="Omata S."/>
            <person name="Koga C."/>
            <person name="Watanabe Y."/>
            <person name="Katano Y."/>
            <person name="Ito N."/>
            <person name="Tsukatani N."/>
            <person name="Ankai A."/>
            <person name="Oguchi A."/>
            <person name="Fukui S."/>
            <person name="Yashiro I."/>
            <person name="Kamata S."/>
            <person name="Hashimoto Y."/>
            <person name="Yamazaki J."/>
            <person name="Taguchi H."/>
            <person name="Tanaka A."/>
            <person name="Koyama T."/>
            <person name="Ichige A."/>
            <person name="Hanya Y."/>
            <person name="Tanikawa S."/>
            <person name="Yamazaki S."/>
            <person name="Fujita N."/>
        </authorList>
    </citation>
    <scope>NUCLEOTIDE SEQUENCE [LARGE SCALE GENOMIC DNA]</scope>
    <source>
        <strain evidence="2">DSM 20338 / JCM 20259 / NCIMB 9735 / NBRC 12172</strain>
    </source>
</reference>
<gene>
    <name evidence="1" type="ordered locus">TEH_08460</name>
</gene>